<feature type="transmembrane region" description="Helical" evidence="1">
    <location>
        <begin position="12"/>
        <end position="31"/>
    </location>
</feature>
<keyword evidence="5" id="KW-1185">Reference proteome</keyword>
<evidence type="ECO:0000259" key="3">
    <source>
        <dbReference type="Pfam" id="PF19040"/>
    </source>
</evidence>
<keyword evidence="1" id="KW-1133">Transmembrane helix</keyword>
<dbReference type="OrthoDB" id="9767863at2"/>
<proteinExistence type="predicted"/>
<feature type="transmembrane region" description="Helical" evidence="1">
    <location>
        <begin position="313"/>
        <end position="332"/>
    </location>
</feature>
<feature type="domain" description="Acyltransferase 3" evidence="2">
    <location>
        <begin position="5"/>
        <end position="329"/>
    </location>
</feature>
<evidence type="ECO:0000313" key="4">
    <source>
        <dbReference type="EMBL" id="TRY15575.1"/>
    </source>
</evidence>
<keyword evidence="1" id="KW-0472">Membrane</keyword>
<keyword evidence="1" id="KW-0812">Transmembrane</keyword>
<feature type="transmembrane region" description="Helical" evidence="1">
    <location>
        <begin position="221"/>
        <end position="240"/>
    </location>
</feature>
<organism evidence="4 5">
    <name type="scientific">Shewanella hanedai</name>
    <name type="common">Alteromonas hanedai</name>
    <dbReference type="NCBI Taxonomy" id="25"/>
    <lineage>
        <taxon>Bacteria</taxon>
        <taxon>Pseudomonadati</taxon>
        <taxon>Pseudomonadota</taxon>
        <taxon>Gammaproteobacteria</taxon>
        <taxon>Alteromonadales</taxon>
        <taxon>Shewanellaceae</taxon>
        <taxon>Shewanella</taxon>
    </lineage>
</organism>
<evidence type="ECO:0000313" key="5">
    <source>
        <dbReference type="Proteomes" id="UP000318126"/>
    </source>
</evidence>
<evidence type="ECO:0000256" key="1">
    <source>
        <dbReference type="SAM" id="Phobius"/>
    </source>
</evidence>
<dbReference type="InterPro" id="IPR043968">
    <property type="entry name" value="SGNH"/>
</dbReference>
<feature type="transmembrane region" description="Helical" evidence="1">
    <location>
        <begin position="161"/>
        <end position="182"/>
    </location>
</feature>
<feature type="transmembrane region" description="Helical" evidence="1">
    <location>
        <begin position="75"/>
        <end position="93"/>
    </location>
</feature>
<feature type="transmembrane region" description="Helical" evidence="1">
    <location>
        <begin position="246"/>
        <end position="265"/>
    </location>
</feature>
<dbReference type="EMBL" id="VKGK01000003">
    <property type="protein sequence ID" value="TRY15575.1"/>
    <property type="molecule type" value="Genomic_DNA"/>
</dbReference>
<sequence length="643" mass="73661">MKYRPEIDGLRALAVIPVILFHAGFHIFSGGFVGVDVFFVISGYLITSIILVEMEQGRFSLVNFYERRARRIMPVLFFVMAACFPFAWLYLMPVDMKDFIQSILAVSTFSSNILFWLESDYFDTAAELKPLLHTWSLAVEEQYYIFFPLFLMFTWRMGKTWIVTVLFVVFLLSLALGGWGSYKMSTAAFYLLPMRGWELLIGVFAAFYLSRHTPNAAYIGLNNVLSLSGLALICFAIFAYDESIPFPGLYALVPTVGTVLIIVFAQQGTLVNRILSQKIFVGIGLISYSAYLWHQPIFAFVKYRSFTDPSAGLMLSLCLGVLVLAYLSWRFVEKPFRNKSAYSRRFVFTFTGVTTSIFLIGGSLLNLSDGFKSREIYAQLKVGEYQPDNRELGAESWSQLRALSGDAEYGVDNNAFDTTLWFDDTDPRVRLLIVGNSHSKDIFNVLTSSGQTMEQFQIARFGSEIFNLDKRLFDSPNYGVADVIMFVSQYKTQDIEVFGSVIEQVIEDGKRVSLVKNIYEFEEFGHRTYADFLFNLLLQNEGAENITASDIQKVNNKHFQQFQHRDPGQFRKQLNSKIDDITMKYKQVIVLDRMDYVCDRSKEVCYAITESYQKLFYDYGHHTLQGARFFGSRIERVNWLGAL</sequence>
<comment type="caution">
    <text evidence="4">The sequence shown here is derived from an EMBL/GenBank/DDBJ whole genome shotgun (WGS) entry which is preliminary data.</text>
</comment>
<dbReference type="GO" id="GO:0016020">
    <property type="term" value="C:membrane"/>
    <property type="evidence" value="ECO:0007669"/>
    <property type="project" value="TreeGrafter"/>
</dbReference>
<dbReference type="AlphaFoldDB" id="A0A553JSY9"/>
<evidence type="ECO:0000259" key="2">
    <source>
        <dbReference type="Pfam" id="PF01757"/>
    </source>
</evidence>
<feature type="transmembrane region" description="Helical" evidence="1">
    <location>
        <begin position="37"/>
        <end position="54"/>
    </location>
</feature>
<feature type="domain" description="SGNH" evidence="3">
    <location>
        <begin position="430"/>
        <end position="635"/>
    </location>
</feature>
<feature type="transmembrane region" description="Helical" evidence="1">
    <location>
        <begin position="344"/>
        <end position="365"/>
    </location>
</feature>
<dbReference type="InterPro" id="IPR050879">
    <property type="entry name" value="Acyltransferase_3"/>
</dbReference>
<dbReference type="Proteomes" id="UP000318126">
    <property type="component" value="Unassembled WGS sequence"/>
</dbReference>
<dbReference type="PANTHER" id="PTHR23028:SF53">
    <property type="entry name" value="ACYL_TRANSF_3 DOMAIN-CONTAINING PROTEIN"/>
    <property type="match status" value="1"/>
</dbReference>
<reference evidence="5" key="1">
    <citation type="submission" date="2019-07" db="EMBL/GenBank/DDBJ databases">
        <title>Shewanella sp. YLB-08 draft genomic sequence.</title>
        <authorList>
            <person name="Yu L."/>
        </authorList>
    </citation>
    <scope>NUCLEOTIDE SEQUENCE [LARGE SCALE GENOMIC DNA]</scope>
    <source>
        <strain evidence="5">JCM 20706</strain>
    </source>
</reference>
<feature type="transmembrane region" description="Helical" evidence="1">
    <location>
        <begin position="277"/>
        <end position="293"/>
    </location>
</feature>
<dbReference type="RefSeq" id="WP_143563187.1">
    <property type="nucleotide sequence ID" value="NZ_BMPL01000003.1"/>
</dbReference>
<dbReference type="Pfam" id="PF19040">
    <property type="entry name" value="SGNH"/>
    <property type="match status" value="1"/>
</dbReference>
<keyword evidence="4" id="KW-0012">Acyltransferase</keyword>
<accession>A0A553JSY9</accession>
<feature type="transmembrane region" description="Helical" evidence="1">
    <location>
        <begin position="188"/>
        <end position="209"/>
    </location>
</feature>
<name>A0A553JSY9_SHEHA</name>
<dbReference type="GO" id="GO:0009103">
    <property type="term" value="P:lipopolysaccharide biosynthetic process"/>
    <property type="evidence" value="ECO:0007669"/>
    <property type="project" value="TreeGrafter"/>
</dbReference>
<dbReference type="Pfam" id="PF01757">
    <property type="entry name" value="Acyl_transf_3"/>
    <property type="match status" value="1"/>
</dbReference>
<dbReference type="PANTHER" id="PTHR23028">
    <property type="entry name" value="ACETYLTRANSFERASE"/>
    <property type="match status" value="1"/>
</dbReference>
<gene>
    <name evidence="4" type="ORF">FN961_03620</name>
</gene>
<keyword evidence="4" id="KW-0808">Transferase</keyword>
<protein>
    <submittedName>
        <fullName evidence="4">Acyltransferase</fullName>
    </submittedName>
</protein>
<dbReference type="InterPro" id="IPR002656">
    <property type="entry name" value="Acyl_transf_3_dom"/>
</dbReference>
<dbReference type="GO" id="GO:0016747">
    <property type="term" value="F:acyltransferase activity, transferring groups other than amino-acyl groups"/>
    <property type="evidence" value="ECO:0007669"/>
    <property type="project" value="InterPro"/>
</dbReference>